<evidence type="ECO:0000313" key="5">
    <source>
        <dbReference type="EMBL" id="DAD72776.1"/>
    </source>
</evidence>
<protein>
    <submittedName>
        <fullName evidence="5">Portal protein</fullName>
    </submittedName>
</protein>
<dbReference type="Pfam" id="PF04860">
    <property type="entry name" value="Phage_portal"/>
    <property type="match status" value="1"/>
</dbReference>
<keyword evidence="3" id="KW-0231">Viral genome packaging</keyword>
<keyword evidence="2" id="KW-1171">Viral genome ejection through host cell envelope</keyword>
<evidence type="ECO:0000256" key="1">
    <source>
        <dbReference type="ARBA" id="ARBA00022950"/>
    </source>
</evidence>
<keyword evidence="2" id="KW-1160">Virus entry into host cell</keyword>
<dbReference type="InterPro" id="IPR006944">
    <property type="entry name" value="Phage/GTA_portal"/>
</dbReference>
<accession>A0A8S5LSD4</accession>
<name>A0A8S5LSD4_9CAUD</name>
<keyword evidence="2" id="KW-1162">Viral penetration into host cytoplasm</keyword>
<sequence>MLGLRTNVTKTYLDRKAYLVMGTFTDGLKHAWSMFNTNSSSFVETETVFQIPNEPRALNPNNSIPTRVFSRSAISSMIFNRIAIDASMVKFQHVKIDMERENQVVLRNSPLQRLFEVEMNVDQSSTDFFHDLVYSLFDEGVVAAVPLEATLNPTMSDSYDIKAMRVGKILEWFPTKIRVKIYNEAKGQFSEIIVPKKMCAIIENPLANILGNENPTMTRLIQKLSILDKQDLELISNKWNIILQLPNPVRNDIKRKEADARIEDIEGQLKDSKMGIAYIGADEKITQLNRQINSNLMDEVKYLTEELLSQLGLTKAILDGTANADQMQNYYTRTIEPIVTRIKEEFQRKFITKTGYTQGHRIDTYSNPFKLVPTGQLATIGDSLLRNRILTSNEFRAIIGYGPIEDPMADQLFNPNISDARQDVSLPGSVGSPEDAAYSDYPPEYSEENLQNGGK</sequence>
<proteinExistence type="predicted"/>
<feature type="region of interest" description="Disordered" evidence="4">
    <location>
        <begin position="420"/>
        <end position="455"/>
    </location>
</feature>
<reference evidence="5" key="1">
    <citation type="journal article" date="2021" name="Proc. Natl. Acad. Sci. U.S.A.">
        <title>A Catalog of Tens of Thousands of Viruses from Human Metagenomes Reveals Hidden Associations with Chronic Diseases.</title>
        <authorList>
            <person name="Tisza M.J."/>
            <person name="Buck C.B."/>
        </authorList>
    </citation>
    <scope>NUCLEOTIDE SEQUENCE</scope>
    <source>
        <strain evidence="5">CtYBm1</strain>
    </source>
</reference>
<dbReference type="EMBL" id="BK014726">
    <property type="protein sequence ID" value="DAD72776.1"/>
    <property type="molecule type" value="Genomic_DNA"/>
</dbReference>
<evidence type="ECO:0000256" key="2">
    <source>
        <dbReference type="ARBA" id="ARBA00023009"/>
    </source>
</evidence>
<evidence type="ECO:0000256" key="4">
    <source>
        <dbReference type="SAM" id="MobiDB-lite"/>
    </source>
</evidence>
<keyword evidence="1" id="KW-1188">Viral release from host cell</keyword>
<keyword evidence="1" id="KW-0118">Viral capsid assembly</keyword>
<organism evidence="5">
    <name type="scientific">Siphoviridae sp. ctYBm1</name>
    <dbReference type="NCBI Taxonomy" id="2826374"/>
    <lineage>
        <taxon>Viruses</taxon>
        <taxon>Duplodnaviria</taxon>
        <taxon>Heunggongvirae</taxon>
        <taxon>Uroviricota</taxon>
        <taxon>Caudoviricetes</taxon>
    </lineage>
</organism>
<evidence type="ECO:0000256" key="3">
    <source>
        <dbReference type="ARBA" id="ARBA00023219"/>
    </source>
</evidence>